<feature type="region of interest" description="Disordered" evidence="1">
    <location>
        <begin position="841"/>
        <end position="865"/>
    </location>
</feature>
<organism evidence="4 5">
    <name type="scientific">Polychaeton citri CBS 116435</name>
    <dbReference type="NCBI Taxonomy" id="1314669"/>
    <lineage>
        <taxon>Eukaryota</taxon>
        <taxon>Fungi</taxon>
        <taxon>Dikarya</taxon>
        <taxon>Ascomycota</taxon>
        <taxon>Pezizomycotina</taxon>
        <taxon>Dothideomycetes</taxon>
        <taxon>Dothideomycetidae</taxon>
        <taxon>Capnodiales</taxon>
        <taxon>Capnodiaceae</taxon>
        <taxon>Polychaeton</taxon>
    </lineage>
</organism>
<dbReference type="InterPro" id="IPR034753">
    <property type="entry name" value="hSac2"/>
</dbReference>
<feature type="compositionally biased region" description="Polar residues" evidence="1">
    <location>
        <begin position="252"/>
        <end position="263"/>
    </location>
</feature>
<proteinExistence type="predicted"/>
<feature type="domain" description="SAC" evidence="2">
    <location>
        <begin position="278"/>
        <end position="644"/>
    </location>
</feature>
<dbReference type="OrthoDB" id="405996at2759"/>
<feature type="region of interest" description="Disordered" evidence="1">
    <location>
        <begin position="125"/>
        <end position="169"/>
    </location>
</feature>
<keyword evidence="5" id="KW-1185">Reference proteome</keyword>
<evidence type="ECO:0000259" key="2">
    <source>
        <dbReference type="PROSITE" id="PS50275"/>
    </source>
</evidence>
<dbReference type="Pfam" id="PF02383">
    <property type="entry name" value="Syja_N"/>
    <property type="match status" value="1"/>
</dbReference>
<dbReference type="GO" id="GO:0043812">
    <property type="term" value="F:phosphatidylinositol-4-phosphate phosphatase activity"/>
    <property type="evidence" value="ECO:0007669"/>
    <property type="project" value="TreeGrafter"/>
</dbReference>
<dbReference type="PANTHER" id="PTHR45662">
    <property type="entry name" value="PHOSPHATIDYLINOSITIDE PHOSPHATASE SAC1"/>
    <property type="match status" value="1"/>
</dbReference>
<dbReference type="PROSITE" id="PS51791">
    <property type="entry name" value="HSAC2"/>
    <property type="match status" value="1"/>
</dbReference>
<comment type="caution">
    <text evidence="4">The sequence shown here is derived from an EMBL/GenBank/DDBJ whole genome shotgun (WGS) entry which is preliminary data.</text>
</comment>
<reference evidence="4" key="1">
    <citation type="journal article" date="2020" name="Stud. Mycol.">
        <title>101 Dothideomycetes genomes: a test case for predicting lifestyles and emergence of pathogens.</title>
        <authorList>
            <person name="Haridas S."/>
            <person name="Albert R."/>
            <person name="Binder M."/>
            <person name="Bloem J."/>
            <person name="Labutti K."/>
            <person name="Salamov A."/>
            <person name="Andreopoulos B."/>
            <person name="Baker S."/>
            <person name="Barry K."/>
            <person name="Bills G."/>
            <person name="Bluhm B."/>
            <person name="Cannon C."/>
            <person name="Castanera R."/>
            <person name="Culley D."/>
            <person name="Daum C."/>
            <person name="Ezra D."/>
            <person name="Gonzalez J."/>
            <person name="Henrissat B."/>
            <person name="Kuo A."/>
            <person name="Liang C."/>
            <person name="Lipzen A."/>
            <person name="Lutzoni F."/>
            <person name="Magnuson J."/>
            <person name="Mondo S."/>
            <person name="Nolan M."/>
            <person name="Ohm R."/>
            <person name="Pangilinan J."/>
            <person name="Park H.-J."/>
            <person name="Ramirez L."/>
            <person name="Alfaro M."/>
            <person name="Sun H."/>
            <person name="Tritt A."/>
            <person name="Yoshinaga Y."/>
            <person name="Zwiers L.-H."/>
            <person name="Turgeon B."/>
            <person name="Goodwin S."/>
            <person name="Spatafora J."/>
            <person name="Crous P."/>
            <person name="Grigoriev I."/>
        </authorList>
    </citation>
    <scope>NUCLEOTIDE SEQUENCE</scope>
    <source>
        <strain evidence="4">CBS 116435</strain>
    </source>
</reference>
<dbReference type="GO" id="GO:0005783">
    <property type="term" value="C:endoplasmic reticulum"/>
    <property type="evidence" value="ECO:0007669"/>
    <property type="project" value="TreeGrafter"/>
</dbReference>
<sequence length="958" mass="106449">MPGLIRKILVFAAADGLILQPLHQRDRAKDGVPLKIAYGTSNPISEAQATSPSNEGKSLEAFGVVGLLDLISTSYIIFITRREQVATIRKSPVYSIKDVTLVPLDSQSAAENALREARDALKLGVDGEAGYESGDTDDGTEVRSSVDEDAASTGEPEALPVASKTGDGGVSIAKDVIQDRGRYGLFAQRWFSRGAWGRGAGKASRAGSSKEIVAGEDKGDDEAAVPDQPDSDRHDGVKSENEAPVTVEEHTPQAQTGTQASRQHSAIEVLTPRIVHNTKLYFSSSSFFFSYDYDLSASLRGQEPPTTTTPLWKRFNEIFFWNRHLLTPFLDAGRSEYALPLLQGFVGQRKFSISATAGDKQDLVAEATTDTTSTIEGEKVGRESSLEPNTKEFVLTLISRRSIRRAGLRYLRRGIDDDGHAANFVETEQLLATDPSDPSHRAFSLVQIRGSIPLFFSQSPYSFKPIPELRGSEALNQQAFTKHFGKLSPFYGSIQCASLVDKHATERGIGEAYERHANLFNENSGGGREKLRFEWFDFHSACKGMKFENVSILMESLQESLKSFGWTEKQQGKTLKQQTGVLRTNCMDCLDRTNVVQSAVAGRALQQQLAELSLHIDLQTDPKTQWFNTLWADNGDAISKQYAGTAALKGDFTRTRKRNWTGALSDFTLTLNRYWTNIFSDYFMQTIIDFQLGNAGPNVFDEFETNMMTQDYAIDMQRVRQNAIETCIKMVLEDPQEDLLGGWTLSCPQQPNTLRSLPFEECVVLLTEAALYFCRFDWDTEKVGSFERVVLTDIQQIWRGTYITSTLGDKNLDESTNVGFALAYAVSGPAMVRRNTRSFQNEELTEDESTGDEQKTQPSQHEKRVLGFKALPPKASITKREGPRASDEVSEMMLIESICGQLQRSLEKAHKKLRGPDHLELGEIPEVEQRDVVSVADAKKSTGYLETLGYSLKKLVWS</sequence>
<feature type="compositionally biased region" description="Basic and acidic residues" evidence="1">
    <location>
        <begin position="230"/>
        <end position="251"/>
    </location>
</feature>
<dbReference type="Pfam" id="PF12456">
    <property type="entry name" value="hSac2"/>
    <property type="match status" value="1"/>
</dbReference>
<evidence type="ECO:0000256" key="1">
    <source>
        <dbReference type="SAM" id="MobiDB-lite"/>
    </source>
</evidence>
<evidence type="ECO:0000313" key="4">
    <source>
        <dbReference type="EMBL" id="KAF2726067.1"/>
    </source>
</evidence>
<feature type="compositionally biased region" description="Low complexity" evidence="1">
    <location>
        <begin position="201"/>
        <end position="210"/>
    </location>
</feature>
<name>A0A9P4QJT7_9PEZI</name>
<feature type="domain" description="HSac2" evidence="3">
    <location>
        <begin position="714"/>
        <end position="866"/>
    </location>
</feature>
<dbReference type="EMBL" id="MU003765">
    <property type="protein sequence ID" value="KAF2726067.1"/>
    <property type="molecule type" value="Genomic_DNA"/>
</dbReference>
<dbReference type="Proteomes" id="UP000799441">
    <property type="component" value="Unassembled WGS sequence"/>
</dbReference>
<dbReference type="InterPro" id="IPR002013">
    <property type="entry name" value="SAC_dom"/>
</dbReference>
<feature type="compositionally biased region" description="Basic and acidic residues" evidence="1">
    <location>
        <begin position="852"/>
        <end position="865"/>
    </location>
</feature>
<dbReference type="PANTHER" id="PTHR45662:SF7">
    <property type="entry name" value="SACI DOMAIN PROTEIN (AFU_ORTHOLOGUE AFUA_1G15890)"/>
    <property type="match status" value="1"/>
</dbReference>
<dbReference type="AlphaFoldDB" id="A0A9P4QJT7"/>
<protein>
    <recommendedName>
        <fullName evidence="6">SacI domain-containing protein</fullName>
    </recommendedName>
</protein>
<gene>
    <name evidence="4" type="ORF">K431DRAFT_280100</name>
</gene>
<evidence type="ECO:0000259" key="3">
    <source>
        <dbReference type="PROSITE" id="PS51791"/>
    </source>
</evidence>
<feature type="region of interest" description="Disordered" evidence="1">
    <location>
        <begin position="197"/>
        <end position="263"/>
    </location>
</feature>
<evidence type="ECO:0000313" key="5">
    <source>
        <dbReference type="Proteomes" id="UP000799441"/>
    </source>
</evidence>
<dbReference type="PROSITE" id="PS50275">
    <property type="entry name" value="SAC"/>
    <property type="match status" value="1"/>
</dbReference>
<evidence type="ECO:0008006" key="6">
    <source>
        <dbReference type="Google" id="ProtNLM"/>
    </source>
</evidence>
<dbReference type="InterPro" id="IPR022158">
    <property type="entry name" value="Inositol_phosphatase"/>
</dbReference>
<accession>A0A9P4QJT7</accession>
<dbReference type="GO" id="GO:0046856">
    <property type="term" value="P:phosphatidylinositol dephosphorylation"/>
    <property type="evidence" value="ECO:0007669"/>
    <property type="project" value="TreeGrafter"/>
</dbReference>